<dbReference type="PANTHER" id="PTHR14456:SF2">
    <property type="entry name" value="INOSITOL-PENTAKISPHOSPHATE 2-KINASE"/>
    <property type="match status" value="1"/>
</dbReference>
<comment type="caution">
    <text evidence="9">The sequence shown here is derived from an EMBL/GenBank/DDBJ whole genome shotgun (WGS) entry which is preliminary data.</text>
</comment>
<protein>
    <recommendedName>
        <fullName evidence="3 8">Inositol-pentakisphosphate 2-kinase</fullName>
        <ecNumber evidence="2 8">2.7.1.158</ecNumber>
    </recommendedName>
</protein>
<keyword evidence="10" id="KW-1185">Reference proteome</keyword>
<organism evidence="9 10">
    <name type="scientific">Boletus edulis BED1</name>
    <dbReference type="NCBI Taxonomy" id="1328754"/>
    <lineage>
        <taxon>Eukaryota</taxon>
        <taxon>Fungi</taxon>
        <taxon>Dikarya</taxon>
        <taxon>Basidiomycota</taxon>
        <taxon>Agaricomycotina</taxon>
        <taxon>Agaricomycetes</taxon>
        <taxon>Agaricomycetidae</taxon>
        <taxon>Boletales</taxon>
        <taxon>Boletineae</taxon>
        <taxon>Boletaceae</taxon>
        <taxon>Boletoideae</taxon>
        <taxon>Boletus</taxon>
    </lineage>
</organism>
<dbReference type="GO" id="GO:0035299">
    <property type="term" value="F:inositol-1,3,4,5,6-pentakisphosphate 2-kinase activity"/>
    <property type="evidence" value="ECO:0007669"/>
    <property type="project" value="UniProtKB-EC"/>
</dbReference>
<keyword evidence="7 8" id="KW-0067">ATP-binding</keyword>
<sequence length="267" mass="29536">MTPVNVALQSRPQDWVYVSEGGSTIVFSYTGPVHPDFTGKILRLRKTSLNVASTIDAEDDPVIAFQNTVIAALVPSQFLPDLEVILLDAAWLAALEALRDGDRPAERRAKDQIDKARQKGILATDLIGGADILAIEIKPKWGFLPNSAHLSQETAEIKTSTCRFCMHTRFKFKDGDVSTRYCPLDLFSKDDARVRRAIRDLWGGWVQSNGSLNNMRLFVSGKMIRPSELYSSLGEFLAVSTEVHEALATALLPLLHTVLETISGLQR</sequence>
<comment type="domain">
    <text evidence="8">The EXKPK motif is conserved in inositol-pentakisphosphate 2-kinases of both family 1 and 2.</text>
</comment>
<name>A0AAD4C3X6_BOLED</name>
<evidence type="ECO:0000313" key="10">
    <source>
        <dbReference type="Proteomes" id="UP001194468"/>
    </source>
</evidence>
<comment type="catalytic activity">
    <reaction evidence="1 8">
        <text>1D-myo-inositol 1,3,4,5,6-pentakisphosphate + ATP = 1D-myo-inositol hexakisphosphate + ADP + H(+)</text>
        <dbReference type="Rhea" id="RHEA:20313"/>
        <dbReference type="ChEBI" id="CHEBI:15378"/>
        <dbReference type="ChEBI" id="CHEBI:30616"/>
        <dbReference type="ChEBI" id="CHEBI:57733"/>
        <dbReference type="ChEBI" id="CHEBI:58130"/>
        <dbReference type="ChEBI" id="CHEBI:456216"/>
        <dbReference type="EC" id="2.7.1.158"/>
    </reaction>
</comment>
<evidence type="ECO:0000256" key="5">
    <source>
        <dbReference type="ARBA" id="ARBA00022741"/>
    </source>
</evidence>
<dbReference type="InterPro" id="IPR043001">
    <property type="entry name" value="IP5_2-K_N_lobe"/>
</dbReference>
<accession>A0AAD4C3X6</accession>
<reference evidence="9" key="2">
    <citation type="journal article" date="2020" name="Nat. Commun.">
        <title>Large-scale genome sequencing of mycorrhizal fungi provides insights into the early evolution of symbiotic traits.</title>
        <authorList>
            <person name="Miyauchi S."/>
            <person name="Kiss E."/>
            <person name="Kuo A."/>
            <person name="Drula E."/>
            <person name="Kohler A."/>
            <person name="Sanchez-Garcia M."/>
            <person name="Morin E."/>
            <person name="Andreopoulos B."/>
            <person name="Barry K.W."/>
            <person name="Bonito G."/>
            <person name="Buee M."/>
            <person name="Carver A."/>
            <person name="Chen C."/>
            <person name="Cichocki N."/>
            <person name="Clum A."/>
            <person name="Culley D."/>
            <person name="Crous P.W."/>
            <person name="Fauchery L."/>
            <person name="Girlanda M."/>
            <person name="Hayes R.D."/>
            <person name="Keri Z."/>
            <person name="LaButti K."/>
            <person name="Lipzen A."/>
            <person name="Lombard V."/>
            <person name="Magnuson J."/>
            <person name="Maillard F."/>
            <person name="Murat C."/>
            <person name="Nolan M."/>
            <person name="Ohm R.A."/>
            <person name="Pangilinan J."/>
            <person name="Pereira M.F."/>
            <person name="Perotto S."/>
            <person name="Peter M."/>
            <person name="Pfister S."/>
            <person name="Riley R."/>
            <person name="Sitrit Y."/>
            <person name="Stielow J.B."/>
            <person name="Szollosi G."/>
            <person name="Zifcakova L."/>
            <person name="Stursova M."/>
            <person name="Spatafora J.W."/>
            <person name="Tedersoo L."/>
            <person name="Vaario L.M."/>
            <person name="Yamada A."/>
            <person name="Yan M."/>
            <person name="Wang P."/>
            <person name="Xu J."/>
            <person name="Bruns T."/>
            <person name="Baldrian P."/>
            <person name="Vilgalys R."/>
            <person name="Dunand C."/>
            <person name="Henrissat B."/>
            <person name="Grigoriev I.V."/>
            <person name="Hibbett D."/>
            <person name="Nagy L.G."/>
            <person name="Martin F.M."/>
        </authorList>
    </citation>
    <scope>NUCLEOTIDE SEQUENCE</scope>
    <source>
        <strain evidence="9">BED1</strain>
    </source>
</reference>
<keyword evidence="4 8" id="KW-0808">Transferase</keyword>
<dbReference type="GO" id="GO:0032958">
    <property type="term" value="P:inositol phosphate biosynthetic process"/>
    <property type="evidence" value="ECO:0007669"/>
    <property type="project" value="TreeGrafter"/>
</dbReference>
<keyword evidence="5 8" id="KW-0547">Nucleotide-binding</keyword>
<evidence type="ECO:0000256" key="7">
    <source>
        <dbReference type="ARBA" id="ARBA00022840"/>
    </source>
</evidence>
<dbReference type="InterPro" id="IPR009286">
    <property type="entry name" value="Ins_P5_2-kin"/>
</dbReference>
<feature type="non-terminal residue" evidence="9">
    <location>
        <position position="1"/>
    </location>
</feature>
<evidence type="ECO:0000256" key="3">
    <source>
        <dbReference type="ARBA" id="ARBA00014846"/>
    </source>
</evidence>
<dbReference type="GO" id="GO:0005634">
    <property type="term" value="C:nucleus"/>
    <property type="evidence" value="ECO:0007669"/>
    <property type="project" value="TreeGrafter"/>
</dbReference>
<dbReference type="Pfam" id="PF06090">
    <property type="entry name" value="Ins_P5_2-kin"/>
    <property type="match status" value="1"/>
</dbReference>
<evidence type="ECO:0000256" key="8">
    <source>
        <dbReference type="RuleBase" id="RU364126"/>
    </source>
</evidence>
<evidence type="ECO:0000256" key="6">
    <source>
        <dbReference type="ARBA" id="ARBA00022777"/>
    </source>
</evidence>
<dbReference type="EC" id="2.7.1.158" evidence="2 8"/>
<evidence type="ECO:0000256" key="2">
    <source>
        <dbReference type="ARBA" id="ARBA00012023"/>
    </source>
</evidence>
<keyword evidence="6 8" id="KW-0418">Kinase</keyword>
<dbReference type="AlphaFoldDB" id="A0AAD4C3X6"/>
<reference evidence="9" key="1">
    <citation type="submission" date="2019-10" db="EMBL/GenBank/DDBJ databases">
        <authorList>
            <consortium name="DOE Joint Genome Institute"/>
            <person name="Kuo A."/>
            <person name="Miyauchi S."/>
            <person name="Kiss E."/>
            <person name="Drula E."/>
            <person name="Kohler A."/>
            <person name="Sanchez-Garcia M."/>
            <person name="Andreopoulos B."/>
            <person name="Barry K.W."/>
            <person name="Bonito G."/>
            <person name="Buee M."/>
            <person name="Carver A."/>
            <person name="Chen C."/>
            <person name="Cichocki N."/>
            <person name="Clum A."/>
            <person name="Culley D."/>
            <person name="Crous P.W."/>
            <person name="Fauchery L."/>
            <person name="Girlanda M."/>
            <person name="Hayes R."/>
            <person name="Keri Z."/>
            <person name="LaButti K."/>
            <person name="Lipzen A."/>
            <person name="Lombard V."/>
            <person name="Magnuson J."/>
            <person name="Maillard F."/>
            <person name="Morin E."/>
            <person name="Murat C."/>
            <person name="Nolan M."/>
            <person name="Ohm R."/>
            <person name="Pangilinan J."/>
            <person name="Pereira M."/>
            <person name="Perotto S."/>
            <person name="Peter M."/>
            <person name="Riley R."/>
            <person name="Sitrit Y."/>
            <person name="Stielow B."/>
            <person name="Szollosi G."/>
            <person name="Zifcakova L."/>
            <person name="Stursova M."/>
            <person name="Spatafora J.W."/>
            <person name="Tedersoo L."/>
            <person name="Vaario L.-M."/>
            <person name="Yamada A."/>
            <person name="Yan M."/>
            <person name="Wang P."/>
            <person name="Xu J."/>
            <person name="Bruns T."/>
            <person name="Baldrian P."/>
            <person name="Vilgalys R."/>
            <person name="Henrissat B."/>
            <person name="Grigoriev I.V."/>
            <person name="Hibbett D."/>
            <person name="Nagy L.G."/>
            <person name="Martin F.M."/>
        </authorList>
    </citation>
    <scope>NUCLEOTIDE SEQUENCE</scope>
    <source>
        <strain evidence="9">BED1</strain>
    </source>
</reference>
<evidence type="ECO:0000256" key="4">
    <source>
        <dbReference type="ARBA" id="ARBA00022679"/>
    </source>
</evidence>
<dbReference type="PANTHER" id="PTHR14456">
    <property type="entry name" value="INOSITOL POLYPHOSPHATE KINASE 1"/>
    <property type="match status" value="1"/>
</dbReference>
<dbReference type="Gene3D" id="3.30.200.110">
    <property type="entry name" value="Inositol-pentakisphosphate 2-kinase, N-lobe"/>
    <property type="match status" value="1"/>
</dbReference>
<dbReference type="GO" id="GO:0005524">
    <property type="term" value="F:ATP binding"/>
    <property type="evidence" value="ECO:0007669"/>
    <property type="project" value="UniProtKB-KW"/>
</dbReference>
<dbReference type="Proteomes" id="UP001194468">
    <property type="component" value="Unassembled WGS sequence"/>
</dbReference>
<gene>
    <name evidence="9" type="ORF">L210DRAFT_3441296</name>
</gene>
<dbReference type="EMBL" id="WHUW01000004">
    <property type="protein sequence ID" value="KAF8447781.1"/>
    <property type="molecule type" value="Genomic_DNA"/>
</dbReference>
<evidence type="ECO:0000256" key="1">
    <source>
        <dbReference type="ARBA" id="ARBA00001774"/>
    </source>
</evidence>
<evidence type="ECO:0000313" key="9">
    <source>
        <dbReference type="EMBL" id="KAF8447781.1"/>
    </source>
</evidence>
<proteinExistence type="predicted"/>
<comment type="function">
    <text evidence="8">Phosphorylates Ins(1,3,4,5,6)P5 at position 2 to form Ins(1,2,3,4,5,6)P6 (InsP6 or phytate).</text>
</comment>